<reference evidence="6 7" key="1">
    <citation type="journal article" date="2023" name="Antonie Van Leeuwenhoek">
        <title>Mesoterricola silvestris gen. nov., sp. nov., Mesoterricola sediminis sp. nov., Geothrix oryzae sp. nov., Geothrix edaphica sp. nov., Geothrix rubra sp. nov., and Geothrix limicola sp. nov., six novel members of Acidobacteriota isolated from soils.</title>
        <authorList>
            <person name="Itoh H."/>
            <person name="Sugisawa Y."/>
            <person name="Mise K."/>
            <person name="Xu Z."/>
            <person name="Kuniyasu M."/>
            <person name="Ushijima N."/>
            <person name="Kawano K."/>
            <person name="Kobayashi E."/>
            <person name="Shiratori Y."/>
            <person name="Masuda Y."/>
            <person name="Senoo K."/>
        </authorList>
    </citation>
    <scope>NUCLEOTIDE SEQUENCE [LARGE SCALE GENOMIC DNA]</scope>
    <source>
        <strain evidence="6 7">Red803</strain>
    </source>
</reference>
<keyword evidence="3" id="KW-1015">Disulfide bond</keyword>
<keyword evidence="7" id="KW-1185">Reference proteome</keyword>
<comment type="subcellular location">
    <subcellularLocation>
        <location evidence="1">Cell envelope</location>
    </subcellularLocation>
</comment>
<evidence type="ECO:0000259" key="5">
    <source>
        <dbReference type="PROSITE" id="PS51352"/>
    </source>
</evidence>
<name>A0ABQ5Q5L4_9BACT</name>
<dbReference type="InterPro" id="IPR050553">
    <property type="entry name" value="Thioredoxin_ResA/DsbE_sf"/>
</dbReference>
<organism evidence="6 7">
    <name type="scientific">Geothrix rubra</name>
    <dbReference type="NCBI Taxonomy" id="2927977"/>
    <lineage>
        <taxon>Bacteria</taxon>
        <taxon>Pseudomonadati</taxon>
        <taxon>Acidobacteriota</taxon>
        <taxon>Holophagae</taxon>
        <taxon>Holophagales</taxon>
        <taxon>Holophagaceae</taxon>
        <taxon>Geothrix</taxon>
    </lineage>
</organism>
<dbReference type="InterPro" id="IPR013766">
    <property type="entry name" value="Thioredoxin_domain"/>
</dbReference>
<dbReference type="CDD" id="cd02966">
    <property type="entry name" value="TlpA_like_family"/>
    <property type="match status" value="1"/>
</dbReference>
<evidence type="ECO:0000313" key="6">
    <source>
        <dbReference type="EMBL" id="GLH69644.1"/>
    </source>
</evidence>
<dbReference type="PROSITE" id="PS51352">
    <property type="entry name" value="THIOREDOXIN_2"/>
    <property type="match status" value="1"/>
</dbReference>
<feature type="domain" description="Thioredoxin" evidence="5">
    <location>
        <begin position="204"/>
        <end position="348"/>
    </location>
</feature>
<evidence type="ECO:0000256" key="3">
    <source>
        <dbReference type="ARBA" id="ARBA00023157"/>
    </source>
</evidence>
<comment type="caution">
    <text evidence="6">The sequence shown here is derived from an EMBL/GenBank/DDBJ whole genome shotgun (WGS) entry which is preliminary data.</text>
</comment>
<dbReference type="Gene3D" id="3.40.30.10">
    <property type="entry name" value="Glutaredoxin"/>
    <property type="match status" value="1"/>
</dbReference>
<proteinExistence type="predicted"/>
<dbReference type="Proteomes" id="UP001165089">
    <property type="component" value="Unassembled WGS sequence"/>
</dbReference>
<keyword evidence="2" id="KW-0201">Cytochrome c-type biogenesis</keyword>
<dbReference type="Pfam" id="PF00578">
    <property type="entry name" value="AhpC-TSA"/>
    <property type="match status" value="1"/>
</dbReference>
<dbReference type="RefSeq" id="WP_285723659.1">
    <property type="nucleotide sequence ID" value="NZ_BSDD01000002.1"/>
</dbReference>
<gene>
    <name evidence="6" type="ORF">GETHPA_11770</name>
</gene>
<evidence type="ECO:0000313" key="7">
    <source>
        <dbReference type="Proteomes" id="UP001165089"/>
    </source>
</evidence>
<sequence>MPPALPLLLALPALQAPPPAVSPATEAQAILDAARAKAKSVMEARAAFMKAGGNSKDFKGDCARELADLDTRLKTETRPEVRQALLVSRLLHLQLMRVTPDAAVLDQLRREVPPTSAAWSLDPGLIEALADEQAPGWGPYLTEARTKHPDPAVRRYLLFEYFWDRLDAKDEAAWKPTYDTLQMEFPGTREAKQAADIREGELKTGLGRPAPAFSLPALGDPKTTYTLASFKGKYLLIDFWATWCPPCRAEMPNLHQAWARFKGRNFEILSLSFDRKVEHIAPFRKQAATPMPWDHAFVEGGFNAPVAQAYGVKGIPKPLLINPEGVIVASGAQLRGEELEKTLAKFLGK</sequence>
<evidence type="ECO:0000256" key="4">
    <source>
        <dbReference type="ARBA" id="ARBA00023284"/>
    </source>
</evidence>
<dbReference type="InterPro" id="IPR000866">
    <property type="entry name" value="AhpC/TSA"/>
</dbReference>
<dbReference type="InterPro" id="IPR017937">
    <property type="entry name" value="Thioredoxin_CS"/>
</dbReference>
<dbReference type="PANTHER" id="PTHR42852">
    <property type="entry name" value="THIOL:DISULFIDE INTERCHANGE PROTEIN DSBE"/>
    <property type="match status" value="1"/>
</dbReference>
<keyword evidence="4" id="KW-0676">Redox-active center</keyword>
<evidence type="ECO:0000256" key="2">
    <source>
        <dbReference type="ARBA" id="ARBA00022748"/>
    </source>
</evidence>
<accession>A0ABQ5Q5L4</accession>
<dbReference type="EMBL" id="BSDD01000002">
    <property type="protein sequence ID" value="GLH69644.1"/>
    <property type="molecule type" value="Genomic_DNA"/>
</dbReference>
<evidence type="ECO:0000256" key="1">
    <source>
        <dbReference type="ARBA" id="ARBA00004196"/>
    </source>
</evidence>
<protein>
    <recommendedName>
        <fullName evidence="5">Thioredoxin domain-containing protein</fullName>
    </recommendedName>
</protein>
<dbReference type="PROSITE" id="PS00194">
    <property type="entry name" value="THIOREDOXIN_1"/>
    <property type="match status" value="1"/>
</dbReference>
<dbReference type="SUPFAM" id="SSF52833">
    <property type="entry name" value="Thioredoxin-like"/>
    <property type="match status" value="1"/>
</dbReference>
<dbReference type="PANTHER" id="PTHR42852:SF6">
    <property type="entry name" value="THIOL:DISULFIDE INTERCHANGE PROTEIN DSBE"/>
    <property type="match status" value="1"/>
</dbReference>
<dbReference type="InterPro" id="IPR036249">
    <property type="entry name" value="Thioredoxin-like_sf"/>
</dbReference>